<dbReference type="OrthoDB" id="2328503at2"/>
<accession>A0A401IQF5</accession>
<dbReference type="EMBL" id="BFFP01000002">
    <property type="protein sequence ID" value="GBG93750.1"/>
    <property type="molecule type" value="Genomic_DNA"/>
</dbReference>
<organism evidence="1 2">
    <name type="scientific">Ligilactobacillus salitolerans</name>
    <dbReference type="NCBI Taxonomy" id="1808352"/>
    <lineage>
        <taxon>Bacteria</taxon>
        <taxon>Bacillati</taxon>
        <taxon>Bacillota</taxon>
        <taxon>Bacilli</taxon>
        <taxon>Lactobacillales</taxon>
        <taxon>Lactobacillaceae</taxon>
        <taxon>Ligilactobacillus</taxon>
    </lineage>
</organism>
<evidence type="ECO:0000313" key="1">
    <source>
        <dbReference type="EMBL" id="GBG93750.1"/>
    </source>
</evidence>
<keyword evidence="2" id="KW-1185">Reference proteome</keyword>
<name>A0A401IQF5_9LACO</name>
<proteinExistence type="predicted"/>
<protein>
    <submittedName>
        <fullName evidence="1">Uncharacterized protein</fullName>
    </submittedName>
</protein>
<dbReference type="AlphaFoldDB" id="A0A401IQF5"/>
<dbReference type="Proteomes" id="UP000286848">
    <property type="component" value="Unassembled WGS sequence"/>
</dbReference>
<reference evidence="1 2" key="1">
    <citation type="journal article" date="2019" name="Int. J. Syst. Evol. Microbiol.">
        <title>Lactobacillus salitolerans sp. nov., a novel lactic acid bacterium isolated from spent mushroom substrates.</title>
        <authorList>
            <person name="Tohno M."/>
            <person name="Tanizawa Y."/>
            <person name="Kojima Y."/>
            <person name="Sakamoto M."/>
            <person name="Nakamura Y."/>
            <person name="Ohkuma M."/>
            <person name="Kobayashi H."/>
        </authorList>
    </citation>
    <scope>NUCLEOTIDE SEQUENCE [LARGE SCALE GENOMIC DNA]</scope>
    <source>
        <strain evidence="1 2">YK43</strain>
    </source>
</reference>
<dbReference type="RefSeq" id="WP_124974538.1">
    <property type="nucleotide sequence ID" value="NZ_BFFP01000002.1"/>
</dbReference>
<gene>
    <name evidence="1" type="ORF">LFYK43_02090</name>
</gene>
<comment type="caution">
    <text evidence="1">The sequence shown here is derived from an EMBL/GenBank/DDBJ whole genome shotgun (WGS) entry which is preliminary data.</text>
</comment>
<sequence>MNSKVSLVAHCGNYALFLDLKQLIIFQKFSSDSRRTRKFQLSLLGALSFIEAIDQYNMERKKVLQQKADPEWMLRLLHYIEDSYLVNEVEVNRQPA</sequence>
<evidence type="ECO:0000313" key="2">
    <source>
        <dbReference type="Proteomes" id="UP000286848"/>
    </source>
</evidence>